<evidence type="ECO:0000313" key="2">
    <source>
        <dbReference type="EMBL" id="PRX44593.1"/>
    </source>
</evidence>
<feature type="compositionally biased region" description="Basic residues" evidence="1">
    <location>
        <begin position="384"/>
        <end position="395"/>
    </location>
</feature>
<proteinExistence type="predicted"/>
<dbReference type="Proteomes" id="UP000238362">
    <property type="component" value="Unassembled WGS sequence"/>
</dbReference>
<dbReference type="Gene3D" id="3.30.420.40">
    <property type="match status" value="1"/>
</dbReference>
<reference evidence="2 3" key="1">
    <citation type="submission" date="2018-03" db="EMBL/GenBank/DDBJ databases">
        <title>Genomic Encyclopedia of Type Strains, Phase III (KMG-III): the genomes of soil and plant-associated and newly described type strains.</title>
        <authorList>
            <person name="Whitman W."/>
        </authorList>
    </citation>
    <scope>NUCLEOTIDE SEQUENCE [LARGE SCALE GENOMIC DNA]</scope>
    <source>
        <strain evidence="2 3">CGMCC 4.7125</strain>
    </source>
</reference>
<organism evidence="2 3">
    <name type="scientific">Prauserella shujinwangii</name>
    <dbReference type="NCBI Taxonomy" id="1453103"/>
    <lineage>
        <taxon>Bacteria</taxon>
        <taxon>Bacillati</taxon>
        <taxon>Actinomycetota</taxon>
        <taxon>Actinomycetes</taxon>
        <taxon>Pseudonocardiales</taxon>
        <taxon>Pseudonocardiaceae</taxon>
        <taxon>Prauserella</taxon>
    </lineage>
</organism>
<gene>
    <name evidence="2" type="ORF">B0I33_111105</name>
</gene>
<comment type="caution">
    <text evidence="2">The sequence shown here is derived from an EMBL/GenBank/DDBJ whole genome shotgun (WGS) entry which is preliminary data.</text>
</comment>
<dbReference type="AlphaFoldDB" id="A0A2T0LN33"/>
<evidence type="ECO:0000256" key="1">
    <source>
        <dbReference type="SAM" id="MobiDB-lite"/>
    </source>
</evidence>
<accession>A0A2T0LN33</accession>
<feature type="compositionally biased region" description="Low complexity" evidence="1">
    <location>
        <begin position="371"/>
        <end position="380"/>
    </location>
</feature>
<protein>
    <submittedName>
        <fullName evidence="2">Carbamoyltransferase-like protein</fullName>
    </submittedName>
</protein>
<dbReference type="EMBL" id="PVNH01000011">
    <property type="protein sequence ID" value="PRX44593.1"/>
    <property type="molecule type" value="Genomic_DNA"/>
</dbReference>
<name>A0A2T0LN33_9PSEU</name>
<dbReference type="GO" id="GO:0016740">
    <property type="term" value="F:transferase activity"/>
    <property type="evidence" value="ECO:0007669"/>
    <property type="project" value="UniProtKB-KW"/>
</dbReference>
<sequence length="407" mass="44603">MGRSQNRYRPIRAPFAAARRGYQQGRSCRRRAQGCELVADLKPGHDGGMAVIENRRLALSIELEKDSFPRHAAFTPSTLRDVAEAIDAPPDVLAPGGWQAGRQPIAAGYHGTHAPSRGWTTWFGRQAEYLSSSHVRSHIMMALGRVPRLERPGQQAVLVWEGVTGAFYLVDERYRVCREIPVLSAPGARYAFRYALADPTFPDSGAVPDLGVSGKLMALAAYGDAKAADPLLADTVERILTLDSLYPAPKERFRDSPGYNAGVESEVAKHAAALLTDRLYQVFARAARDELPEGVPLRISGGCGLNCDWSERWRRDGFSSVFVPPCIIEGDPHIDWDVYSGLEFRHDAEPGPARWTARALVARGAVPGRHPGPAQRDQAAGAGGRHRAVRHRHPVQHLAEPQGQRLS</sequence>
<keyword evidence="3" id="KW-1185">Reference proteome</keyword>
<feature type="region of interest" description="Disordered" evidence="1">
    <location>
        <begin position="366"/>
        <end position="407"/>
    </location>
</feature>
<evidence type="ECO:0000313" key="3">
    <source>
        <dbReference type="Proteomes" id="UP000238362"/>
    </source>
</evidence>
<keyword evidence="2" id="KW-0808">Transferase</keyword>